<dbReference type="EMBL" id="GG670562">
    <property type="protein sequence ID" value="EER20414.1"/>
    <property type="molecule type" value="Genomic_DNA"/>
</dbReference>
<proteinExistence type="predicted"/>
<protein>
    <submittedName>
        <fullName evidence="2">Uncharacterized protein</fullName>
    </submittedName>
</protein>
<dbReference type="InParanoid" id="C5K4Z2"/>
<feature type="region of interest" description="Disordered" evidence="1">
    <location>
        <begin position="1"/>
        <end position="51"/>
    </location>
</feature>
<evidence type="ECO:0000256" key="1">
    <source>
        <dbReference type="SAM" id="MobiDB-lite"/>
    </source>
</evidence>
<keyword evidence="3" id="KW-1185">Reference proteome</keyword>
<sequence>FGPPPPASTLPPGVGAPPPQSGPGPGLQQQPVNAYGPTSAEPPSVSVSGDS</sequence>
<organism evidence="3">
    <name type="scientific">Perkinsus marinus (strain ATCC 50983 / TXsc)</name>
    <dbReference type="NCBI Taxonomy" id="423536"/>
    <lineage>
        <taxon>Eukaryota</taxon>
        <taxon>Sar</taxon>
        <taxon>Alveolata</taxon>
        <taxon>Perkinsozoa</taxon>
        <taxon>Perkinsea</taxon>
        <taxon>Perkinsida</taxon>
        <taxon>Perkinsidae</taxon>
        <taxon>Perkinsus</taxon>
    </lineage>
</organism>
<dbReference type="GeneID" id="9053965"/>
<dbReference type="AlphaFoldDB" id="C5K4Z2"/>
<gene>
    <name evidence="2" type="ORF">Pmar_PMAR010149</name>
</gene>
<feature type="compositionally biased region" description="Pro residues" evidence="1">
    <location>
        <begin position="1"/>
        <end position="22"/>
    </location>
</feature>
<name>C5K4Z2_PERM5</name>
<accession>C5K4Z2</accession>
<dbReference type="RefSeq" id="XP_002788618.1">
    <property type="nucleotide sequence ID" value="XM_002788572.1"/>
</dbReference>
<reference evidence="2 3" key="1">
    <citation type="submission" date="2008-07" db="EMBL/GenBank/DDBJ databases">
        <authorList>
            <person name="El-Sayed N."/>
            <person name="Caler E."/>
            <person name="Inman J."/>
            <person name="Amedeo P."/>
            <person name="Hass B."/>
            <person name="Wortman J."/>
        </authorList>
    </citation>
    <scope>NUCLEOTIDE SEQUENCE [LARGE SCALE GENOMIC DNA]</scope>
    <source>
        <strain evidence="3">ATCC 50983 / TXsc</strain>
    </source>
</reference>
<evidence type="ECO:0000313" key="2">
    <source>
        <dbReference type="EMBL" id="EER20414.1"/>
    </source>
</evidence>
<feature type="non-terminal residue" evidence="2">
    <location>
        <position position="1"/>
    </location>
</feature>
<dbReference type="Proteomes" id="UP000007800">
    <property type="component" value="Unassembled WGS sequence"/>
</dbReference>
<feature type="non-terminal residue" evidence="2">
    <location>
        <position position="51"/>
    </location>
</feature>
<evidence type="ECO:0000313" key="3">
    <source>
        <dbReference type="Proteomes" id="UP000007800"/>
    </source>
</evidence>